<dbReference type="Gene3D" id="3.40.30.10">
    <property type="entry name" value="Glutaredoxin"/>
    <property type="match status" value="1"/>
</dbReference>
<protein>
    <submittedName>
        <fullName evidence="2">Unannotated protein</fullName>
    </submittedName>
</protein>
<dbReference type="PANTHER" id="PTHR13887">
    <property type="entry name" value="GLUTATHIONE S-TRANSFERASE KAPPA"/>
    <property type="match status" value="1"/>
</dbReference>
<sequence>MAPAVVMSPIVCLVRIEIWSDVVCPWCYIGKRRFDAALANIAAKGNTEPIEVIYRSYQLDPSAPVTGSTPVIEAYAKKFGGRERAEQILSHLTTVAAGDGLTFRMDIAQRAHTLLAHRILHWSLMQYGPDTQAQVKEAFMAAYFTDGVNIGEPENLFAICAGLELDVNALKRWIESDQGTQEVHADLQGAAMRDITAVPTYVINDQFMIPGAQDVELFERILLKMLQQ</sequence>
<dbReference type="InterPro" id="IPR036249">
    <property type="entry name" value="Thioredoxin-like_sf"/>
</dbReference>
<dbReference type="GO" id="GO:0016491">
    <property type="term" value="F:oxidoreductase activity"/>
    <property type="evidence" value="ECO:0007669"/>
    <property type="project" value="InterPro"/>
</dbReference>
<accession>A0A6J6DVI6</accession>
<dbReference type="EMBL" id="CAEZTC010000138">
    <property type="protein sequence ID" value="CAB4565118.1"/>
    <property type="molecule type" value="Genomic_DNA"/>
</dbReference>
<dbReference type="InterPro" id="IPR001853">
    <property type="entry name" value="DSBA-like_thioredoxin_dom"/>
</dbReference>
<name>A0A6J6DVI6_9ZZZZ</name>
<evidence type="ECO:0000313" key="2">
    <source>
        <dbReference type="EMBL" id="CAB4565118.1"/>
    </source>
</evidence>
<evidence type="ECO:0000259" key="1">
    <source>
        <dbReference type="Pfam" id="PF01323"/>
    </source>
</evidence>
<reference evidence="2" key="1">
    <citation type="submission" date="2020-05" db="EMBL/GenBank/DDBJ databases">
        <authorList>
            <person name="Chiriac C."/>
            <person name="Salcher M."/>
            <person name="Ghai R."/>
            <person name="Kavagutti S V."/>
        </authorList>
    </citation>
    <scope>NUCLEOTIDE SEQUENCE</scope>
</reference>
<dbReference type="AlphaFoldDB" id="A0A6J6DVI6"/>
<gene>
    <name evidence="2" type="ORF">UFOPK1572_01067</name>
</gene>
<dbReference type="CDD" id="cd03024">
    <property type="entry name" value="DsbA_FrnE"/>
    <property type="match status" value="1"/>
</dbReference>
<feature type="domain" description="DSBA-like thioredoxin" evidence="1">
    <location>
        <begin position="16"/>
        <end position="221"/>
    </location>
</feature>
<dbReference type="PANTHER" id="PTHR13887:SF41">
    <property type="entry name" value="THIOREDOXIN SUPERFAMILY PROTEIN"/>
    <property type="match status" value="1"/>
</dbReference>
<dbReference type="Pfam" id="PF01323">
    <property type="entry name" value="DSBA"/>
    <property type="match status" value="1"/>
</dbReference>
<proteinExistence type="predicted"/>
<dbReference type="SUPFAM" id="SSF52833">
    <property type="entry name" value="Thioredoxin-like"/>
    <property type="match status" value="1"/>
</dbReference>
<organism evidence="2">
    <name type="scientific">freshwater metagenome</name>
    <dbReference type="NCBI Taxonomy" id="449393"/>
    <lineage>
        <taxon>unclassified sequences</taxon>
        <taxon>metagenomes</taxon>
        <taxon>ecological metagenomes</taxon>
    </lineage>
</organism>